<feature type="region of interest" description="Disordered" evidence="1">
    <location>
        <begin position="1"/>
        <end position="34"/>
    </location>
</feature>
<name>G0U6P2_TRYVY</name>
<evidence type="ECO:0000256" key="1">
    <source>
        <dbReference type="SAM" id="MobiDB-lite"/>
    </source>
</evidence>
<accession>G0U6P2</accession>
<dbReference type="EMBL" id="HE573026">
    <property type="protein sequence ID" value="CCC51546.1"/>
    <property type="molecule type" value="Genomic_DNA"/>
</dbReference>
<protein>
    <submittedName>
        <fullName evidence="2">Uncharacterized protein</fullName>
    </submittedName>
</protein>
<reference evidence="2" key="1">
    <citation type="journal article" date="2012" name="Proc. Natl. Acad. Sci. U.S.A.">
        <title>Antigenic diversity is generated by distinct evolutionary mechanisms in African trypanosome species.</title>
        <authorList>
            <person name="Jackson A.P."/>
            <person name="Berry A."/>
            <person name="Aslett M."/>
            <person name="Allison H.C."/>
            <person name="Burton P."/>
            <person name="Vavrova-Anderson J."/>
            <person name="Brown R."/>
            <person name="Browne H."/>
            <person name="Corton N."/>
            <person name="Hauser H."/>
            <person name="Gamble J."/>
            <person name="Gilderthorp R."/>
            <person name="Marcello L."/>
            <person name="McQuillan J."/>
            <person name="Otto T.D."/>
            <person name="Quail M.A."/>
            <person name="Sanders M.J."/>
            <person name="van Tonder A."/>
            <person name="Ginger M.L."/>
            <person name="Field M.C."/>
            <person name="Barry J.D."/>
            <person name="Hertz-Fowler C."/>
            <person name="Berriman M."/>
        </authorList>
    </citation>
    <scope>NUCLEOTIDE SEQUENCE</scope>
    <source>
        <strain evidence="2">Y486</strain>
    </source>
</reference>
<dbReference type="AlphaFoldDB" id="G0U6P2"/>
<proteinExistence type="predicted"/>
<gene>
    <name evidence="2" type="ORF">TVY486_1005970</name>
</gene>
<sequence>MPQKATKSKKRSRRSGSEESGNSQDGKKSAPSALSKFEEFDVAEVLQKEREAEQALSDGRLVDTGVVDDFGASALAPVTPPSAGEALEIPVAAIPQLIPPEPLRDLPPDEEFVPLPTLQVVPMMNRVSEAQSGLLKEPAPPASIHRVTVPGAPVPAMPTALMELLSA</sequence>
<feature type="compositionally biased region" description="Basic residues" evidence="1">
    <location>
        <begin position="1"/>
        <end position="14"/>
    </location>
</feature>
<organism evidence="2">
    <name type="scientific">Trypanosoma vivax (strain Y486)</name>
    <dbReference type="NCBI Taxonomy" id="1055687"/>
    <lineage>
        <taxon>Eukaryota</taxon>
        <taxon>Discoba</taxon>
        <taxon>Euglenozoa</taxon>
        <taxon>Kinetoplastea</taxon>
        <taxon>Metakinetoplastina</taxon>
        <taxon>Trypanosomatida</taxon>
        <taxon>Trypanosomatidae</taxon>
        <taxon>Trypanosoma</taxon>
        <taxon>Duttonella</taxon>
    </lineage>
</organism>
<dbReference type="VEuPathDB" id="TriTrypDB:TvY486_1005970"/>
<evidence type="ECO:0000313" key="2">
    <source>
        <dbReference type="EMBL" id="CCC51546.1"/>
    </source>
</evidence>
<dbReference type="OMA" id="LQVVPMM"/>